<reference evidence="1" key="1">
    <citation type="submission" date="2014-12" db="EMBL/GenBank/DDBJ databases">
        <title>Insight into the proteome of Arion vulgaris.</title>
        <authorList>
            <person name="Aradska J."/>
            <person name="Bulat T."/>
            <person name="Smidak R."/>
            <person name="Sarate P."/>
            <person name="Gangsoo J."/>
            <person name="Sialana F."/>
            <person name="Bilban M."/>
            <person name="Lubec G."/>
        </authorList>
    </citation>
    <scope>NUCLEOTIDE SEQUENCE</scope>
    <source>
        <tissue evidence="1">Skin</tissue>
    </source>
</reference>
<accession>A0A0B7C0N7</accession>
<protein>
    <submittedName>
        <fullName evidence="1">Uncharacterized protein</fullName>
    </submittedName>
</protein>
<organism evidence="1">
    <name type="scientific">Arion vulgaris</name>
    <dbReference type="NCBI Taxonomy" id="1028688"/>
    <lineage>
        <taxon>Eukaryota</taxon>
        <taxon>Metazoa</taxon>
        <taxon>Spiralia</taxon>
        <taxon>Lophotrochozoa</taxon>
        <taxon>Mollusca</taxon>
        <taxon>Gastropoda</taxon>
        <taxon>Heterobranchia</taxon>
        <taxon>Euthyneura</taxon>
        <taxon>Panpulmonata</taxon>
        <taxon>Eupulmonata</taxon>
        <taxon>Stylommatophora</taxon>
        <taxon>Helicina</taxon>
        <taxon>Arionoidea</taxon>
        <taxon>Arionidae</taxon>
        <taxon>Arion</taxon>
    </lineage>
</organism>
<dbReference type="EMBL" id="HACG01052138">
    <property type="protein sequence ID" value="CEK99009.1"/>
    <property type="molecule type" value="Transcribed_RNA"/>
</dbReference>
<name>A0A0B7C0N7_9EUPU</name>
<dbReference type="AlphaFoldDB" id="A0A0B7C0N7"/>
<sequence length="64" mass="6804">MNLNIATAAAVKLENKILQNAAVFTYLGSVGSNQVGGGAESNTQSRLSNGRRAFMTFQTVRKSI</sequence>
<gene>
    <name evidence="1" type="primary">ORF220185</name>
</gene>
<proteinExistence type="predicted"/>
<evidence type="ECO:0000313" key="1">
    <source>
        <dbReference type="EMBL" id="CEK99009.1"/>
    </source>
</evidence>
<feature type="non-terminal residue" evidence="1">
    <location>
        <position position="64"/>
    </location>
</feature>